<sequence length="425" mass="46517">MYTTRPPAYTTRRLPSFRRAPSYSAEPRQDEQRLALGASPRAHNFRKASKNGEIVLRLAQQNADVVLPVYGLGDIVNGRVHLTRTDNVSVVELQIEGHLKLKEGGETHHKLCLDKVILWRKNARSPVCPSFLRFARRLPTSFEFGGKNYPLPPSHSVKLKGLPGFSATIEYSVSAITRVGNTTVSTPFVYYPRSRSAAPVPPPLLSIESGQFIPQPDWTTYPSVLKMKTKNGLRDVNIKLHLPSSRVFCVSEGVPFHISFESDEGTLTAFTLYGPSTTESGSESRKSSAPATRIRVMRRTTADARNTAADGVQGGIWRADYIGEAKFTPVCTSPTCKSFTGTIEIEPITAMGFHVPGLSVQDCILLTVAPAEGTRTPPFAGIREAVPVRLTTDPWDASDELEEGINIEVAIARRSMSASPSRAAL</sequence>
<feature type="region of interest" description="Disordered" evidence="1">
    <location>
        <begin position="1"/>
        <end position="31"/>
    </location>
</feature>
<proteinExistence type="predicted"/>
<name>A0AAW0D0X0_9AGAR</name>
<accession>A0AAW0D0X0</accession>
<protein>
    <recommendedName>
        <fullName evidence="4">Arrestin-like N-terminal domain-containing protein</fullName>
    </recommendedName>
</protein>
<gene>
    <name evidence="2" type="ORF">R3P38DRAFT_2879794</name>
</gene>
<dbReference type="Proteomes" id="UP001362999">
    <property type="component" value="Unassembled WGS sequence"/>
</dbReference>
<evidence type="ECO:0000256" key="1">
    <source>
        <dbReference type="SAM" id="MobiDB-lite"/>
    </source>
</evidence>
<feature type="compositionally biased region" description="Low complexity" evidence="1">
    <location>
        <begin position="1"/>
        <end position="13"/>
    </location>
</feature>
<comment type="caution">
    <text evidence="2">The sequence shown here is derived from an EMBL/GenBank/DDBJ whole genome shotgun (WGS) entry which is preliminary data.</text>
</comment>
<dbReference type="EMBL" id="JAWWNJ010000011">
    <property type="protein sequence ID" value="KAK7044617.1"/>
    <property type="molecule type" value="Genomic_DNA"/>
</dbReference>
<evidence type="ECO:0000313" key="3">
    <source>
        <dbReference type="Proteomes" id="UP001362999"/>
    </source>
</evidence>
<keyword evidence="3" id="KW-1185">Reference proteome</keyword>
<reference evidence="2 3" key="1">
    <citation type="journal article" date="2024" name="J Genomics">
        <title>Draft genome sequencing and assembly of Favolaschia claudopus CIRM-BRFM 2984 isolated from oak limbs.</title>
        <authorList>
            <person name="Navarro D."/>
            <person name="Drula E."/>
            <person name="Chaduli D."/>
            <person name="Cazenave R."/>
            <person name="Ahrendt S."/>
            <person name="Wang J."/>
            <person name="Lipzen A."/>
            <person name="Daum C."/>
            <person name="Barry K."/>
            <person name="Grigoriev I.V."/>
            <person name="Favel A."/>
            <person name="Rosso M.N."/>
            <person name="Martin F."/>
        </authorList>
    </citation>
    <scope>NUCLEOTIDE SEQUENCE [LARGE SCALE GENOMIC DNA]</scope>
    <source>
        <strain evidence="2 3">CIRM-BRFM 2984</strain>
    </source>
</reference>
<evidence type="ECO:0000313" key="2">
    <source>
        <dbReference type="EMBL" id="KAK7044617.1"/>
    </source>
</evidence>
<organism evidence="2 3">
    <name type="scientific">Favolaschia claudopus</name>
    <dbReference type="NCBI Taxonomy" id="2862362"/>
    <lineage>
        <taxon>Eukaryota</taxon>
        <taxon>Fungi</taxon>
        <taxon>Dikarya</taxon>
        <taxon>Basidiomycota</taxon>
        <taxon>Agaricomycotina</taxon>
        <taxon>Agaricomycetes</taxon>
        <taxon>Agaricomycetidae</taxon>
        <taxon>Agaricales</taxon>
        <taxon>Marasmiineae</taxon>
        <taxon>Mycenaceae</taxon>
        <taxon>Favolaschia</taxon>
    </lineage>
</organism>
<evidence type="ECO:0008006" key="4">
    <source>
        <dbReference type="Google" id="ProtNLM"/>
    </source>
</evidence>
<dbReference type="AlphaFoldDB" id="A0AAW0D0X0"/>